<evidence type="ECO:0000259" key="3">
    <source>
        <dbReference type="PROSITE" id="PS50173"/>
    </source>
</evidence>
<dbReference type="Gene3D" id="3.30.70.270">
    <property type="match status" value="1"/>
</dbReference>
<name>A0A4R2RU57_9BACL</name>
<keyword evidence="2" id="KW-0460">Magnesium</keyword>
<dbReference type="Proteomes" id="UP000294746">
    <property type="component" value="Unassembled WGS sequence"/>
</dbReference>
<evidence type="ECO:0000313" key="5">
    <source>
        <dbReference type="Proteomes" id="UP000294746"/>
    </source>
</evidence>
<dbReference type="Gene3D" id="1.10.150.20">
    <property type="entry name" value="5' to 3' exonuclease, C-terminal subdomain"/>
    <property type="match status" value="1"/>
</dbReference>
<dbReference type="AlphaFoldDB" id="A0A4R2RU57"/>
<dbReference type="InterPro" id="IPR043502">
    <property type="entry name" value="DNA/RNA_pol_sf"/>
</dbReference>
<dbReference type="GO" id="GO:0006281">
    <property type="term" value="P:DNA repair"/>
    <property type="evidence" value="ECO:0007669"/>
    <property type="project" value="UniProtKB-UniRule"/>
</dbReference>
<keyword evidence="2" id="KW-0227">DNA damage</keyword>
<accession>A0A4R2RU57</accession>
<comment type="similarity">
    <text evidence="1 2">Belongs to the DNA polymerase type-Y family.</text>
</comment>
<dbReference type="InterPro" id="IPR022880">
    <property type="entry name" value="DNApol_IV"/>
</dbReference>
<comment type="catalytic activity">
    <reaction evidence="2">
        <text>DNA(n) + a 2'-deoxyribonucleoside 5'-triphosphate = DNA(n+1) + diphosphate</text>
        <dbReference type="Rhea" id="RHEA:22508"/>
        <dbReference type="Rhea" id="RHEA-COMP:17339"/>
        <dbReference type="Rhea" id="RHEA-COMP:17340"/>
        <dbReference type="ChEBI" id="CHEBI:33019"/>
        <dbReference type="ChEBI" id="CHEBI:61560"/>
        <dbReference type="ChEBI" id="CHEBI:173112"/>
        <dbReference type="EC" id="2.7.7.7"/>
    </reaction>
</comment>
<dbReference type="SUPFAM" id="SSF100879">
    <property type="entry name" value="Lesion bypass DNA polymerase (Y-family), little finger domain"/>
    <property type="match status" value="1"/>
</dbReference>
<keyword evidence="2" id="KW-0963">Cytoplasm</keyword>
<dbReference type="EC" id="2.7.7.7" evidence="2"/>
<dbReference type="InterPro" id="IPR001126">
    <property type="entry name" value="UmuC"/>
</dbReference>
<dbReference type="EMBL" id="SLXV01000024">
    <property type="protein sequence ID" value="TCP66439.1"/>
    <property type="molecule type" value="Genomic_DNA"/>
</dbReference>
<feature type="active site" evidence="2">
    <location>
        <position position="118"/>
    </location>
</feature>
<dbReference type="CDD" id="cd03586">
    <property type="entry name" value="PolY_Pol_IV_kappa"/>
    <property type="match status" value="1"/>
</dbReference>
<dbReference type="RefSeq" id="WP_243649499.1">
    <property type="nucleotide sequence ID" value="NZ_SLXV01000024.1"/>
</dbReference>
<keyword evidence="2" id="KW-0239">DNA-directed DNA polymerase</keyword>
<evidence type="ECO:0000256" key="2">
    <source>
        <dbReference type="HAMAP-Rule" id="MF_01113"/>
    </source>
</evidence>
<dbReference type="GO" id="GO:0003887">
    <property type="term" value="F:DNA-directed DNA polymerase activity"/>
    <property type="evidence" value="ECO:0007669"/>
    <property type="project" value="UniProtKB-UniRule"/>
</dbReference>
<organism evidence="4 5">
    <name type="scientific">Baia soyae</name>
    <dbReference type="NCBI Taxonomy" id="1544746"/>
    <lineage>
        <taxon>Bacteria</taxon>
        <taxon>Bacillati</taxon>
        <taxon>Bacillota</taxon>
        <taxon>Bacilli</taxon>
        <taxon>Bacillales</taxon>
        <taxon>Thermoactinomycetaceae</taxon>
        <taxon>Baia</taxon>
    </lineage>
</organism>
<sequence>MFQPADNLKNNHNDRIVMLADCESFYASVEKAAHPEYRDQPLVVAGDPTRRSGIILAACPLAKKYGITTAERLGVSLAKCPDLVVIRPRMQEYIRVSLQITGIYQSYTDLVEPYSIDEHFLDVTGSIHLFGDPYQIAKRIQDQVQQETGVRVRIGMSENKVLSKMACDRFAKRNSVGIFYLPAKELQKMLWPLPVQHMFMVGSRTCRHLQTMGIYTIGQLAQTSLTKLRSRWGVNGEVLWLIANGKNDSPVNPHTHGKPKVIGHQMTLPFDYRKLEDILVPLLELSELVCQRARMKGYMGQVVSVGCQGADFAHPSGFHRQMKLPDPTHLTDEVFEIAKKLFKEHWDGLPIRRVGVSLSQLVSDQEYQLTLFDNRETKLVLERTTDWIKEKYGNAAIMRASSLTESGQARNRAQKIGGHYK</sequence>
<protein>
    <recommendedName>
        <fullName evidence="2">DNA polymerase IV</fullName>
        <shortName evidence="2">Pol IV</shortName>
        <ecNumber evidence="2">2.7.7.7</ecNumber>
    </recommendedName>
</protein>
<keyword evidence="2" id="KW-0238">DNA-binding</keyword>
<dbReference type="Pfam" id="PF11799">
    <property type="entry name" value="IMS_C"/>
    <property type="match status" value="1"/>
</dbReference>
<proteinExistence type="inferred from homology"/>
<keyword evidence="2" id="KW-0808">Transferase</keyword>
<feature type="domain" description="UmuC" evidence="3">
    <location>
        <begin position="17"/>
        <end position="202"/>
    </location>
</feature>
<dbReference type="GO" id="GO:0000287">
    <property type="term" value="F:magnesium ion binding"/>
    <property type="evidence" value="ECO:0007669"/>
    <property type="project" value="UniProtKB-UniRule"/>
</dbReference>
<dbReference type="Gene3D" id="3.40.1170.60">
    <property type="match status" value="1"/>
</dbReference>
<dbReference type="HAMAP" id="MF_01113">
    <property type="entry name" value="DNApol_IV"/>
    <property type="match status" value="1"/>
</dbReference>
<dbReference type="PANTHER" id="PTHR11076">
    <property type="entry name" value="DNA REPAIR POLYMERASE UMUC / TRANSFERASE FAMILY MEMBER"/>
    <property type="match status" value="1"/>
</dbReference>
<keyword evidence="2" id="KW-0479">Metal-binding</keyword>
<dbReference type="GO" id="GO:0009432">
    <property type="term" value="P:SOS response"/>
    <property type="evidence" value="ECO:0007669"/>
    <property type="project" value="TreeGrafter"/>
</dbReference>
<comment type="caution">
    <text evidence="4">The sequence shown here is derived from an EMBL/GenBank/DDBJ whole genome shotgun (WGS) entry which is preliminary data.</text>
</comment>
<comment type="subunit">
    <text evidence="2">Monomer.</text>
</comment>
<evidence type="ECO:0000256" key="1">
    <source>
        <dbReference type="ARBA" id="ARBA00010945"/>
    </source>
</evidence>
<dbReference type="PANTHER" id="PTHR11076:SF35">
    <property type="entry name" value="DNA REPAIR PROTEIN HOMOLOG YOBH"/>
    <property type="match status" value="1"/>
</dbReference>
<dbReference type="Pfam" id="PF00817">
    <property type="entry name" value="IMS"/>
    <property type="match status" value="1"/>
</dbReference>
<dbReference type="InterPro" id="IPR036775">
    <property type="entry name" value="DNA_pol_Y-fam_lit_finger_sf"/>
</dbReference>
<keyword evidence="2" id="KW-0515">Mutator protein</keyword>
<keyword evidence="5" id="KW-1185">Reference proteome</keyword>
<comment type="subcellular location">
    <subcellularLocation>
        <location evidence="2">Cytoplasm</location>
    </subcellularLocation>
</comment>
<dbReference type="SUPFAM" id="SSF56672">
    <property type="entry name" value="DNA/RNA polymerases"/>
    <property type="match status" value="1"/>
</dbReference>
<comment type="cofactor">
    <cofactor evidence="2">
        <name>Mg(2+)</name>
        <dbReference type="ChEBI" id="CHEBI:18420"/>
    </cofactor>
    <text evidence="2">Binds 2 magnesium ions per subunit.</text>
</comment>
<dbReference type="NCBIfam" id="NF002848">
    <property type="entry name" value="PRK03103.1"/>
    <property type="match status" value="1"/>
</dbReference>
<reference evidence="4 5" key="1">
    <citation type="submission" date="2019-03" db="EMBL/GenBank/DDBJ databases">
        <title>Genomic Encyclopedia of Type Strains, Phase IV (KMG-IV): sequencing the most valuable type-strain genomes for metagenomic binning, comparative biology and taxonomic classification.</title>
        <authorList>
            <person name="Goeker M."/>
        </authorList>
    </citation>
    <scope>NUCLEOTIDE SEQUENCE [LARGE SCALE GENOMIC DNA]</scope>
    <source>
        <strain evidence="4 5">DSM 46831</strain>
    </source>
</reference>
<dbReference type="GO" id="GO:0006261">
    <property type="term" value="P:DNA-templated DNA replication"/>
    <property type="evidence" value="ECO:0007669"/>
    <property type="project" value="UniProtKB-UniRule"/>
</dbReference>
<dbReference type="GO" id="GO:0003684">
    <property type="term" value="F:damaged DNA binding"/>
    <property type="evidence" value="ECO:0007669"/>
    <property type="project" value="InterPro"/>
</dbReference>
<feature type="site" description="Substrate discrimination" evidence="2">
    <location>
        <position position="26"/>
    </location>
</feature>
<keyword evidence="2" id="KW-0235">DNA replication</keyword>
<dbReference type="PROSITE" id="PS50173">
    <property type="entry name" value="UMUC"/>
    <property type="match status" value="1"/>
</dbReference>
<gene>
    <name evidence="2" type="primary">dinB</name>
    <name evidence="4" type="ORF">EDD57_12418</name>
</gene>
<dbReference type="GO" id="GO:0005829">
    <property type="term" value="C:cytosol"/>
    <property type="evidence" value="ECO:0007669"/>
    <property type="project" value="TreeGrafter"/>
</dbReference>
<keyword evidence="2" id="KW-0548">Nucleotidyltransferase</keyword>
<comment type="function">
    <text evidence="2">Poorly processive, error-prone DNA polymerase involved in untargeted mutagenesis. Copies undamaged DNA at stalled replication forks, which arise in vivo from mismatched or misaligned primer ends. These misaligned primers can be extended by PolIV. Exhibits no 3'-5' exonuclease (proofreading) activity. May be involved in translesional synthesis, in conjunction with the beta clamp from PolIII.</text>
</comment>
<evidence type="ECO:0000313" key="4">
    <source>
        <dbReference type="EMBL" id="TCP66439.1"/>
    </source>
</evidence>
<feature type="binding site" evidence="2">
    <location>
        <position position="21"/>
    </location>
    <ligand>
        <name>Mg(2+)</name>
        <dbReference type="ChEBI" id="CHEBI:18420"/>
    </ligand>
</feature>
<dbReference type="GO" id="GO:0042276">
    <property type="term" value="P:error-prone translesion synthesis"/>
    <property type="evidence" value="ECO:0007669"/>
    <property type="project" value="TreeGrafter"/>
</dbReference>
<dbReference type="InterPro" id="IPR043128">
    <property type="entry name" value="Rev_trsase/Diguanyl_cyclase"/>
</dbReference>
<feature type="binding site" evidence="2">
    <location>
        <position position="117"/>
    </location>
    <ligand>
        <name>Mg(2+)</name>
        <dbReference type="ChEBI" id="CHEBI:18420"/>
    </ligand>
</feature>
<dbReference type="Gene3D" id="3.30.1490.100">
    <property type="entry name" value="DNA polymerase, Y-family, little finger domain"/>
    <property type="match status" value="1"/>
</dbReference>
<keyword evidence="2" id="KW-0234">DNA repair</keyword>
<dbReference type="InterPro" id="IPR050116">
    <property type="entry name" value="DNA_polymerase-Y"/>
</dbReference>
<dbReference type="InterPro" id="IPR017961">
    <property type="entry name" value="DNA_pol_Y-fam_little_finger"/>
</dbReference>